<keyword evidence="2" id="KW-0812">Transmembrane</keyword>
<comment type="caution">
    <text evidence="3">The sequence shown here is derived from an EMBL/GenBank/DDBJ whole genome shotgun (WGS) entry which is preliminary data.</text>
</comment>
<keyword evidence="2" id="KW-0472">Membrane</keyword>
<keyword evidence="4" id="KW-1185">Reference proteome</keyword>
<evidence type="ECO:0000256" key="1">
    <source>
        <dbReference type="SAM" id="MobiDB-lite"/>
    </source>
</evidence>
<evidence type="ECO:0000256" key="2">
    <source>
        <dbReference type="SAM" id="Phobius"/>
    </source>
</evidence>
<dbReference type="EMBL" id="MNPJ01000011">
    <property type="protein sequence ID" value="OQS55315.1"/>
    <property type="molecule type" value="Genomic_DNA"/>
</dbReference>
<dbReference type="VEuPathDB" id="MicrosporidiaDB:EHP00_777"/>
<keyword evidence="2" id="KW-1133">Transmembrane helix</keyword>
<reference evidence="3 4" key="1">
    <citation type="journal article" date="2017" name="Environ. Microbiol.">
        <title>Decay of the glycolytic pathway and adaptation to intranuclear parasitism within Enterocytozoonidae microsporidia.</title>
        <authorList>
            <person name="Wiredu Boakye D."/>
            <person name="Jaroenlak P."/>
            <person name="Prachumwat A."/>
            <person name="Williams T.A."/>
            <person name="Bateman K.S."/>
            <person name="Itsathitphaisarn O."/>
            <person name="Sritunyalucksana K."/>
            <person name="Paszkiewicz K.H."/>
            <person name="Moore K.A."/>
            <person name="Stentiford G.D."/>
            <person name="Williams B.A."/>
        </authorList>
    </citation>
    <scope>NUCLEOTIDE SEQUENCE [LARGE SCALE GENOMIC DNA]</scope>
    <source>
        <strain evidence="3 4">TH1</strain>
    </source>
</reference>
<gene>
    <name evidence="3" type="ORF">EHP00_777</name>
</gene>
<organism evidence="3 4">
    <name type="scientific">Ecytonucleospora hepatopenaei</name>
    <dbReference type="NCBI Taxonomy" id="646526"/>
    <lineage>
        <taxon>Eukaryota</taxon>
        <taxon>Fungi</taxon>
        <taxon>Fungi incertae sedis</taxon>
        <taxon>Microsporidia</taxon>
        <taxon>Enterocytozoonidae</taxon>
        <taxon>Ecytonucleospora</taxon>
    </lineage>
</organism>
<evidence type="ECO:0000313" key="3">
    <source>
        <dbReference type="EMBL" id="OQS55315.1"/>
    </source>
</evidence>
<name>A0A1W0E7S9_9MICR</name>
<accession>A0A1W0E7S9</accession>
<feature type="transmembrane region" description="Helical" evidence="2">
    <location>
        <begin position="197"/>
        <end position="218"/>
    </location>
</feature>
<dbReference type="Proteomes" id="UP000192758">
    <property type="component" value="Unassembled WGS sequence"/>
</dbReference>
<sequence>MFLWILSVICNTVQEKELMEKGKNVFYQEVTENDELASVSIYVITRNASVRVSMTHTKVRGKSNNFKKEGNLENKESSTSEGEKAVKNSTKIEESSFSELDEDFDDIGELVHNEWRKKLTKKGMYCIQVHNPSKKSVEYSISAYSIKKTNEETKAFDNFKNTLQTLASLLDKVKAENYYFNVQQNKNIKEARNIRRLVNFLILFPILTVVIGWVKHAIARHMVKPSKKKFANVF</sequence>
<dbReference type="OrthoDB" id="2195357at2759"/>
<feature type="region of interest" description="Disordered" evidence="1">
    <location>
        <begin position="61"/>
        <end position="88"/>
    </location>
</feature>
<evidence type="ECO:0000313" key="4">
    <source>
        <dbReference type="Proteomes" id="UP000192758"/>
    </source>
</evidence>
<feature type="compositionally biased region" description="Basic and acidic residues" evidence="1">
    <location>
        <begin position="66"/>
        <end position="88"/>
    </location>
</feature>
<proteinExistence type="predicted"/>
<dbReference type="AlphaFoldDB" id="A0A1W0E7S9"/>
<protein>
    <submittedName>
        <fullName evidence="3">Uncharacterized protein</fullName>
    </submittedName>
</protein>